<dbReference type="Gene3D" id="2.60.40.10">
    <property type="entry name" value="Immunoglobulins"/>
    <property type="match status" value="2"/>
</dbReference>
<comment type="caution">
    <text evidence="13">The sequence shown here is derived from an EMBL/GenBank/DDBJ whole genome shotgun (WGS) entry which is preliminary data.</text>
</comment>
<dbReference type="PROSITE" id="PS00608">
    <property type="entry name" value="GLYCOSYL_HYDROL_F2_2"/>
    <property type="match status" value="1"/>
</dbReference>
<dbReference type="Pfam" id="PF00703">
    <property type="entry name" value="Glyco_hydro_2"/>
    <property type="match status" value="1"/>
</dbReference>
<feature type="binding site" evidence="11">
    <location>
        <position position="600"/>
    </location>
    <ligand>
        <name>substrate</name>
    </ligand>
</feature>
<dbReference type="SUPFAM" id="SSF74650">
    <property type="entry name" value="Galactose mutarotase-like"/>
    <property type="match status" value="1"/>
</dbReference>
<keyword evidence="9 11" id="KW-0326">Glycosidase</keyword>
<feature type="binding site" evidence="11">
    <location>
        <position position="593"/>
    </location>
    <ligand>
        <name>Mg(2+)</name>
        <dbReference type="ChEBI" id="CHEBI:18420"/>
        <label>2</label>
    </ligand>
</feature>
<feature type="binding site" evidence="11">
    <location>
        <position position="1022"/>
    </location>
    <ligand>
        <name>substrate</name>
    </ligand>
</feature>
<evidence type="ECO:0000256" key="3">
    <source>
        <dbReference type="ARBA" id="ARBA00012756"/>
    </source>
</evidence>
<dbReference type="InterPro" id="IPR013783">
    <property type="entry name" value="Ig-like_fold"/>
</dbReference>
<dbReference type="InterPro" id="IPR023232">
    <property type="entry name" value="Glyco_hydro_2_AS"/>
</dbReference>
<feature type="binding site" evidence="11">
    <location>
        <position position="414"/>
    </location>
    <ligand>
        <name>Mg(2+)</name>
        <dbReference type="ChEBI" id="CHEBI:18420"/>
        <label>1</label>
    </ligand>
</feature>
<reference evidence="13 14" key="1">
    <citation type="submission" date="2014-12" db="EMBL/GenBank/DDBJ databases">
        <title>Mercury Reductase activity and rhizosphere competence traits in the genome of root associated Photobacterium halotolerans MELD1.</title>
        <authorList>
            <person name="Mathew D.C."/>
            <person name="Huang C.-C."/>
        </authorList>
    </citation>
    <scope>NUCLEOTIDE SEQUENCE [LARGE SCALE GENOMIC DNA]</scope>
    <source>
        <strain evidence="13 14">MELD1</strain>
    </source>
</reference>
<name>A0A0F5VBT7_9GAMM</name>
<evidence type="ECO:0000259" key="12">
    <source>
        <dbReference type="SMART" id="SM01038"/>
    </source>
</evidence>
<dbReference type="GO" id="GO:0005990">
    <property type="term" value="P:lactose catabolic process"/>
    <property type="evidence" value="ECO:0007669"/>
    <property type="project" value="TreeGrafter"/>
</dbReference>
<evidence type="ECO:0000256" key="8">
    <source>
        <dbReference type="ARBA" id="ARBA00023053"/>
    </source>
</evidence>
<evidence type="ECO:0000256" key="7">
    <source>
        <dbReference type="ARBA" id="ARBA00022842"/>
    </source>
</evidence>
<evidence type="ECO:0000256" key="1">
    <source>
        <dbReference type="ARBA" id="ARBA00001412"/>
    </source>
</evidence>
<feature type="binding site" evidence="11">
    <location>
        <position position="198"/>
    </location>
    <ligand>
        <name>Na(+)</name>
        <dbReference type="ChEBI" id="CHEBI:29101"/>
    </ligand>
</feature>
<evidence type="ECO:0000256" key="6">
    <source>
        <dbReference type="ARBA" id="ARBA00022801"/>
    </source>
</evidence>
<dbReference type="Gene3D" id="2.60.120.260">
    <property type="entry name" value="Galactose-binding domain-like"/>
    <property type="match status" value="1"/>
</dbReference>
<dbReference type="AlphaFoldDB" id="A0A0F5VBT7"/>
<dbReference type="InterPro" id="IPR004199">
    <property type="entry name" value="B-gal_small/dom_5"/>
</dbReference>
<dbReference type="PATRIC" id="fig|265726.11.peg.1108"/>
<keyword evidence="6 11" id="KW-0378">Hydrolase</keyword>
<feature type="active site" description="Proton donor" evidence="11">
    <location>
        <position position="457"/>
    </location>
</feature>
<feature type="binding site" evidence="11">
    <location>
        <position position="412"/>
    </location>
    <ligand>
        <name>Mg(2+)</name>
        <dbReference type="ChEBI" id="CHEBI:18420"/>
        <label>1</label>
    </ligand>
</feature>
<dbReference type="OrthoDB" id="9758603at2"/>
<evidence type="ECO:0000313" key="14">
    <source>
        <dbReference type="Proteomes" id="UP000033633"/>
    </source>
</evidence>
<comment type="catalytic activity">
    <reaction evidence="1 11">
        <text>Hydrolysis of terminal non-reducing beta-D-galactose residues in beta-D-galactosides.</text>
        <dbReference type="EC" id="3.2.1.23"/>
    </reaction>
</comment>
<dbReference type="InterPro" id="IPR023933">
    <property type="entry name" value="Glyco_hydro_2_beta_Galsidase"/>
</dbReference>
<dbReference type="InterPro" id="IPR006101">
    <property type="entry name" value="Glyco_hydro_2"/>
</dbReference>
<evidence type="ECO:0000256" key="5">
    <source>
        <dbReference type="ARBA" id="ARBA00022723"/>
    </source>
</evidence>
<feature type="binding site" evidence="11">
    <location>
        <position position="100"/>
    </location>
    <ligand>
        <name>substrate</name>
    </ligand>
</feature>
<dbReference type="InterPro" id="IPR008979">
    <property type="entry name" value="Galactose-bd-like_sf"/>
</dbReference>
<dbReference type="NCBIfam" id="NF007074">
    <property type="entry name" value="PRK09525.1"/>
    <property type="match status" value="1"/>
</dbReference>
<dbReference type="Pfam" id="PF02837">
    <property type="entry name" value="Glyco_hydro_2_N"/>
    <property type="match status" value="1"/>
</dbReference>
<dbReference type="Proteomes" id="UP000033633">
    <property type="component" value="Unassembled WGS sequence"/>
</dbReference>
<dbReference type="PRINTS" id="PR00132">
    <property type="entry name" value="GLHYDRLASE2"/>
</dbReference>
<dbReference type="InterPro" id="IPR032312">
    <property type="entry name" value="LacZ_4"/>
</dbReference>
<dbReference type="GO" id="GO:0004565">
    <property type="term" value="F:beta-galactosidase activity"/>
    <property type="evidence" value="ECO:0007669"/>
    <property type="project" value="UniProtKB-EC"/>
</dbReference>
<dbReference type="Pfam" id="PF02836">
    <property type="entry name" value="Glyco_hydro_2_C"/>
    <property type="match status" value="1"/>
</dbReference>
<feature type="binding site" evidence="11">
    <location>
        <position position="457"/>
    </location>
    <ligand>
        <name>substrate</name>
    </ligand>
</feature>
<dbReference type="Pfam" id="PF02929">
    <property type="entry name" value="Bgal_small_N"/>
    <property type="match status" value="1"/>
</dbReference>
<dbReference type="STRING" id="265726.KY46_14330"/>
<dbReference type="InterPro" id="IPR050347">
    <property type="entry name" value="Bact_Beta-galactosidase"/>
</dbReference>
<dbReference type="HAMAP" id="MF_01687">
    <property type="entry name" value="Beta_gal"/>
    <property type="match status" value="1"/>
</dbReference>
<keyword evidence="8 11" id="KW-0915">Sodium</keyword>
<comment type="cofactor">
    <cofactor evidence="11">
        <name>Mg(2+)</name>
        <dbReference type="ChEBI" id="CHEBI:18420"/>
    </cofactor>
    <text evidence="11">Binds 2 magnesium ions per monomer.</text>
</comment>
<sequence length="1055" mass="119764">MLSFSEILARRDWENPHSVQRNRIQAHSPLFSYASETDALHQGDSNRRTLNGDWAFCLYDKPESVPADFPESAFDPSGWTTIYVPSNWQLEGHDRPIYTNIKYPFALNPPFVPSENPTGCYRREFHIDDVQLSQRTRIVFDGVNSAFHLWCNGHWVGYSQDSRLPAEFDLSPYLKLGENVLAVMVMRWSDGSYLEDQDMWWLSGIFRDVYLLTKPESGIEDVFMTPALDACYRDGRLDIVTRLSKPSDYQVAAQLFYCGEPVTDRVFARPNDRVIDEKGGWNDRVYHQLSVAAPLQWSAESPNLYRCVITLLDNHGQVLDVEAYAVGFRQIEMLQGQLCLNGKPLLIRGVNRHEHHPERGHAVTEADMIEDIRLLKQGNFNAVRTAHYPNHPRWYELCDEYGLYVCDEANIETHGMFPMGRLASDTDWQSAMMVRYTGMVERDKNHPCIIVWSLGNESGYGSTHTAMYAWSKDRDPSRPVQYEGGGADTAATDIICPMYARVDEDQPFEAVPKWAIKKWLSLPGEQRPLILCEYAHAMGNSLGGFADYWQAFRQYPRLQGGFVWDWVDQGISQFDDNDRHFWAYGGDFGDQPNDRQFCINGLMFPDRTPHPAFYEARYCQQSIQAQLTDTAHSERGIRCQVSITSEWLFRTTDNETCLWTLKEDGKPVASQRQALLLGPGETATFEVHFDVSCQPGKLYHLDLDLVLTQDCGWAEAGTVIATEQFCVPNPLSLLSAIPAERSLGTFRTVLQSDSVISVSGQDFSLSWDRRTGLLTHWLSKGRAKLSAPMTDNFFRAPLDNDIGTSEADHVDPRAYVSRWANAGIGHWERRCVRCEASQTFPLNSQTSAAIKVEADFEYVYGEKRVAVTHWQYTLDAEGNLSVDIHVKPAPHLPPLPRVGVAFTIDGFVVEQTGLSAAIVWQGLGPFENYPDRSEAARFGEYQAGIDDLHTPYIFPSENGLRCQTRMLSVAELVIRGDFHFSVSRYPAQMLADAKHDHHLKADGQWYVQLDHQHMGVGGDDSWSPSVKPDDLLTQPEYRYQLHFSSQGDSSGQCVY</sequence>
<feature type="site" description="Transition state stabilizer" evidence="11">
    <location>
        <position position="353"/>
    </location>
</feature>
<dbReference type="Gene3D" id="2.70.98.10">
    <property type="match status" value="1"/>
</dbReference>
<feature type="binding site" evidence="11">
    <location>
        <position position="198"/>
    </location>
    <ligand>
        <name>substrate</name>
    </ligand>
</feature>
<keyword evidence="5 11" id="KW-0479">Metal-binding</keyword>
<evidence type="ECO:0000256" key="4">
    <source>
        <dbReference type="ARBA" id="ARBA00013303"/>
    </source>
</evidence>
<evidence type="ECO:0000313" key="13">
    <source>
        <dbReference type="EMBL" id="KKC99261.1"/>
    </source>
</evidence>
<dbReference type="RefSeq" id="WP_046221313.1">
    <property type="nucleotide sequence ID" value="NZ_JWYV01000012.1"/>
</dbReference>
<comment type="similarity">
    <text evidence="2 11">Belongs to the glycosyl hydrolase 2 family.</text>
</comment>
<keyword evidence="7 11" id="KW-0460">Magnesium</keyword>
<feature type="active site" description="Nucleophile" evidence="11">
    <location>
        <position position="533"/>
    </location>
</feature>
<dbReference type="GO" id="GO:0030246">
    <property type="term" value="F:carbohydrate binding"/>
    <property type="evidence" value="ECO:0007669"/>
    <property type="project" value="InterPro"/>
</dbReference>
<dbReference type="SUPFAM" id="SSF49785">
    <property type="entry name" value="Galactose-binding domain-like"/>
    <property type="match status" value="1"/>
</dbReference>
<comment type="subunit">
    <text evidence="11">Homotetramer.</text>
</comment>
<dbReference type="InterPro" id="IPR006103">
    <property type="entry name" value="Glyco_hydro_2_cat"/>
</dbReference>
<feature type="binding site" evidence="11">
    <location>
        <position position="597"/>
    </location>
    <ligand>
        <name>Na(+)</name>
        <dbReference type="ChEBI" id="CHEBI:29101"/>
    </ligand>
</feature>
<dbReference type="EMBL" id="JWYV01000012">
    <property type="protein sequence ID" value="KKC99261.1"/>
    <property type="molecule type" value="Genomic_DNA"/>
</dbReference>
<dbReference type="GO" id="GO:0000287">
    <property type="term" value="F:magnesium ion binding"/>
    <property type="evidence" value="ECO:0007669"/>
    <property type="project" value="UniProtKB-UniRule"/>
</dbReference>
<evidence type="ECO:0000256" key="10">
    <source>
        <dbReference type="ARBA" id="ARBA00032230"/>
    </source>
</evidence>
<dbReference type="PANTHER" id="PTHR46323">
    <property type="entry name" value="BETA-GALACTOSIDASE"/>
    <property type="match status" value="1"/>
</dbReference>
<protein>
    <recommendedName>
        <fullName evidence="4 11">Beta-galactosidase</fullName>
        <shortName evidence="11">Beta-gal</shortName>
        <ecNumber evidence="3 11">3.2.1.23</ecNumber>
    </recommendedName>
    <alternativeName>
        <fullName evidence="10 11">Lactase</fullName>
    </alternativeName>
</protein>
<dbReference type="FunFam" id="3.20.20.80:FF:000018">
    <property type="entry name" value="Beta-galactosidase"/>
    <property type="match status" value="1"/>
</dbReference>
<feature type="binding site" evidence="11">
    <location>
        <begin position="533"/>
        <end position="536"/>
    </location>
    <ligand>
        <name>substrate</name>
    </ligand>
</feature>
<dbReference type="InterPro" id="IPR036156">
    <property type="entry name" value="Beta-gal/glucu_dom_sf"/>
</dbReference>
<evidence type="ECO:0000256" key="11">
    <source>
        <dbReference type="HAMAP-Rule" id="MF_01687"/>
    </source>
</evidence>
<feature type="domain" description="Beta galactosidase small chain/" evidence="12">
    <location>
        <begin position="757"/>
        <end position="1044"/>
    </location>
</feature>
<accession>A0A0F5VBT7</accession>
<keyword evidence="14" id="KW-1185">Reference proteome</keyword>
<dbReference type="InterPro" id="IPR006104">
    <property type="entry name" value="Glyco_hydro_2_N"/>
</dbReference>
<dbReference type="InterPro" id="IPR011013">
    <property type="entry name" value="Gal_mutarotase_sf_dom"/>
</dbReference>
<gene>
    <name evidence="11 13" type="primary">lacZ</name>
    <name evidence="13" type="ORF">KY46_14330</name>
</gene>
<dbReference type="InterPro" id="IPR006102">
    <property type="entry name" value="Ig-like_GH2"/>
</dbReference>
<evidence type="ECO:0000256" key="9">
    <source>
        <dbReference type="ARBA" id="ARBA00023295"/>
    </source>
</evidence>
<dbReference type="Pfam" id="PF16353">
    <property type="entry name" value="LacZ_4"/>
    <property type="match status" value="1"/>
</dbReference>
<dbReference type="InterPro" id="IPR017853">
    <property type="entry name" value="GH"/>
</dbReference>
<feature type="binding site" evidence="11">
    <location>
        <position position="600"/>
    </location>
    <ligand>
        <name>Na(+)</name>
        <dbReference type="ChEBI" id="CHEBI:29101"/>
    </ligand>
</feature>
<feature type="binding site" evidence="11">
    <location>
        <position position="457"/>
    </location>
    <ligand>
        <name>Mg(2+)</name>
        <dbReference type="ChEBI" id="CHEBI:18420"/>
        <label>1</label>
    </ligand>
</feature>
<proteinExistence type="inferred from homology"/>
<dbReference type="GO" id="GO:0009341">
    <property type="term" value="C:beta-galactosidase complex"/>
    <property type="evidence" value="ECO:0007669"/>
    <property type="project" value="InterPro"/>
</dbReference>
<dbReference type="EC" id="3.2.1.23" evidence="3 11"/>
<evidence type="ECO:0000256" key="2">
    <source>
        <dbReference type="ARBA" id="ARBA00007401"/>
    </source>
</evidence>
<dbReference type="PANTHER" id="PTHR46323:SF2">
    <property type="entry name" value="BETA-GALACTOSIDASE"/>
    <property type="match status" value="1"/>
</dbReference>
<comment type="cofactor">
    <cofactor evidence="11">
        <name>Na(+)</name>
        <dbReference type="ChEBI" id="CHEBI:29101"/>
    </cofactor>
    <text evidence="11">Binds 1 sodium ion per monomer.</text>
</comment>
<feature type="site" description="Transition state stabilizer" evidence="11">
    <location>
        <position position="387"/>
    </location>
</feature>
<dbReference type="Gene3D" id="3.20.20.80">
    <property type="entry name" value="Glycosidases"/>
    <property type="match status" value="1"/>
</dbReference>
<dbReference type="SUPFAM" id="SSF51445">
    <property type="entry name" value="(Trans)glycosidases"/>
    <property type="match status" value="1"/>
</dbReference>
<dbReference type="SUPFAM" id="SSF49303">
    <property type="entry name" value="beta-Galactosidase/glucuronidase domain"/>
    <property type="match status" value="2"/>
</dbReference>
<dbReference type="InterPro" id="IPR014718">
    <property type="entry name" value="GH-type_carb-bd"/>
</dbReference>
<organism evidence="13 14">
    <name type="scientific">Photobacterium halotolerans</name>
    <dbReference type="NCBI Taxonomy" id="265726"/>
    <lineage>
        <taxon>Bacteria</taxon>
        <taxon>Pseudomonadati</taxon>
        <taxon>Pseudomonadota</taxon>
        <taxon>Gammaproteobacteria</taxon>
        <taxon>Vibrionales</taxon>
        <taxon>Vibrionaceae</taxon>
        <taxon>Photobacterium</taxon>
    </lineage>
</organism>
<dbReference type="SMART" id="SM01038">
    <property type="entry name" value="Bgal_small_N"/>
    <property type="match status" value="1"/>
</dbReference>